<dbReference type="Proteomes" id="UP000509460">
    <property type="component" value="Chromosome"/>
</dbReference>
<dbReference type="AlphaFoldDB" id="A0AAI8R953"/>
<accession>A0AAI8R953</accession>
<protein>
    <submittedName>
        <fullName evidence="1">CRISPR-associated protein Csn2</fullName>
    </submittedName>
</protein>
<organism evidence="1 2">
    <name type="scientific">Enterococcus mundtii</name>
    <dbReference type="NCBI Taxonomy" id="53346"/>
    <lineage>
        <taxon>Bacteria</taxon>
        <taxon>Bacillati</taxon>
        <taxon>Bacillota</taxon>
        <taxon>Bacilli</taxon>
        <taxon>Lactobacillales</taxon>
        <taxon>Enterococcaceae</taxon>
        <taxon>Enterococcus</taxon>
    </lineage>
</organism>
<dbReference type="InterPro" id="IPR010146">
    <property type="entry name" value="CRISPR-assoc_prot_Csn2-typ"/>
</dbReference>
<dbReference type="EMBL" id="AP019810">
    <property type="protein sequence ID" value="BBM15150.1"/>
    <property type="molecule type" value="Genomic_DNA"/>
</dbReference>
<reference evidence="1 2" key="1">
    <citation type="submission" date="2019-07" db="EMBL/GenBank/DDBJ databases">
        <title>antibiotic susceptibility of plant-derived lactic acid bacteria.</title>
        <authorList>
            <person name="Sugiyama M."/>
            <person name="Noda M."/>
        </authorList>
    </citation>
    <scope>NUCLEOTIDE SEQUENCE [LARGE SCALE GENOMIC DNA]</scope>
    <source>
        <strain evidence="1 2">15-1A</strain>
    </source>
</reference>
<evidence type="ECO:0000313" key="2">
    <source>
        <dbReference type="Proteomes" id="UP000509460"/>
    </source>
</evidence>
<dbReference type="InterPro" id="IPR038600">
    <property type="entry name" value="Csn2_sf"/>
</dbReference>
<gene>
    <name evidence="1" type="ORF">EM151A_1959</name>
</gene>
<dbReference type="Pfam" id="PF09711">
    <property type="entry name" value="Cas_Csn2"/>
    <property type="match status" value="1"/>
</dbReference>
<evidence type="ECO:0000313" key="1">
    <source>
        <dbReference type="EMBL" id="BBM15150.1"/>
    </source>
</evidence>
<proteinExistence type="predicted"/>
<dbReference type="Gene3D" id="3.40.50.11940">
    <property type="match status" value="2"/>
</dbReference>
<name>A0AAI8R953_ENTMU</name>
<dbReference type="NCBIfam" id="TIGR01866">
    <property type="entry name" value="cas_Csn2"/>
    <property type="match status" value="1"/>
</dbReference>
<sequence>MMNLNFSLLDQPMKFEHANFFIIEDVTVFAKMIQQLYTYKENGEVKLFNERHETIKESELMMITDILGFDINSAATLKLIYSDLERQLNEKPEVKSMITKLTDTISELIEYELLDHEMDLESDEITILELFKALGVKIETTSDTIYEKIIEILQVFKYLTKKKLLIFINVCSYLTLKEIEEIRSYISLCNMDVLFIEPRKIAGITQTILDNDYFLIDGSMVE</sequence>